<feature type="domain" description="Flavodoxin-like" evidence="9">
    <location>
        <begin position="6"/>
        <end position="146"/>
    </location>
</feature>
<reference evidence="11" key="3">
    <citation type="submission" date="2008-04" db="EMBL/GenBank/DDBJ databases">
        <title>Complete sequence of chromosome of Exiguobacterium sibiricum 255-15.</title>
        <authorList>
            <consortium name="US DOE Joint Genome Institute"/>
            <person name="Copeland A."/>
            <person name="Lucas S."/>
            <person name="Lapidus A."/>
            <person name="Glavina del Rio T."/>
            <person name="Dalin E."/>
            <person name="Tice H."/>
            <person name="Bruce D."/>
            <person name="Goodwin L."/>
            <person name="Pitluck S."/>
            <person name="Kiss H."/>
            <person name="Chertkov O."/>
            <person name="Monk C."/>
            <person name="Brettin T."/>
            <person name="Detter J.C."/>
            <person name="Han C."/>
            <person name="Kuske C.R."/>
            <person name="Schmutz J."/>
            <person name="Larimer F."/>
            <person name="Land M."/>
            <person name="Hauser L."/>
            <person name="Kyrpides N."/>
            <person name="Mikhailova N."/>
            <person name="Vishnivetskaya T."/>
            <person name="Rodrigues D.F."/>
            <person name="Gilichinsky D."/>
            <person name="Tiedje J."/>
            <person name="Richardson P."/>
        </authorList>
    </citation>
    <scope>NUCLEOTIDE SEQUENCE [LARGE SCALE GENOMIC DNA]</scope>
    <source>
        <strain evidence="11">DSM 17290 / CIP 109462 / JCM 13490 / 255-15</strain>
    </source>
</reference>
<dbReference type="STRING" id="262543.Exig_2793"/>
<organism evidence="10 11">
    <name type="scientific">Exiguobacterium sibiricum (strain DSM 17290 / CCUG 55495 / CIP 109462 / JCM 13490 / 255-15)</name>
    <dbReference type="NCBI Taxonomy" id="262543"/>
    <lineage>
        <taxon>Bacteria</taxon>
        <taxon>Bacillati</taxon>
        <taxon>Bacillota</taxon>
        <taxon>Bacilli</taxon>
        <taxon>Bacillales</taxon>
        <taxon>Bacillales Family XII. Incertae Sedis</taxon>
        <taxon>Exiguobacterium</taxon>
    </lineage>
</organism>
<accession>B1YF15</accession>
<dbReference type="Gene3D" id="3.40.50.360">
    <property type="match status" value="1"/>
</dbReference>
<reference evidence="10 11" key="1">
    <citation type="journal article" date="2006" name="Extremophiles">
        <title>Characterization of Exiguobacterium isolates from the Siberian permafrost. Description of Exiguobacterium sibiricum sp. nov.</title>
        <authorList>
            <person name="Rodrigues D.F."/>
            <person name="Goris J."/>
            <person name="Vishnivetskaya T."/>
            <person name="Gilichinsky D."/>
            <person name="Thomashow M.F."/>
            <person name="Tiedje J.M."/>
        </authorList>
    </citation>
    <scope>NUCLEOTIDE SEQUENCE [LARGE SCALE GENOMIC DNA]</scope>
    <source>
        <strain evidence="11">DSM 17290 / CIP 109462 / JCM 13490 / 255-15</strain>
    </source>
</reference>
<dbReference type="PANTHER" id="PTHR42809">
    <property type="entry name" value="FLAVODOXIN 2"/>
    <property type="match status" value="1"/>
</dbReference>
<dbReference type="PANTHER" id="PTHR42809:SF1">
    <property type="entry name" value="FLAVODOXIN 1"/>
    <property type="match status" value="1"/>
</dbReference>
<dbReference type="KEGG" id="esi:Exig_2793"/>
<evidence type="ECO:0000313" key="10">
    <source>
        <dbReference type="EMBL" id="ACB62239.1"/>
    </source>
</evidence>
<keyword evidence="6 8" id="KW-0288">FMN</keyword>
<keyword evidence="5 8" id="KW-0285">Flavoprotein</keyword>
<dbReference type="InterPro" id="IPR050619">
    <property type="entry name" value="Flavodoxin"/>
</dbReference>
<comment type="function">
    <text evidence="2 8">Low-potential electron donor to a number of redox enzymes.</text>
</comment>
<evidence type="ECO:0000313" key="11">
    <source>
        <dbReference type="Proteomes" id="UP000001681"/>
    </source>
</evidence>
<evidence type="ECO:0000256" key="7">
    <source>
        <dbReference type="ARBA" id="ARBA00022982"/>
    </source>
</evidence>
<evidence type="ECO:0000256" key="5">
    <source>
        <dbReference type="ARBA" id="ARBA00022630"/>
    </source>
</evidence>
<dbReference type="GO" id="GO:0010181">
    <property type="term" value="F:FMN binding"/>
    <property type="evidence" value="ECO:0007669"/>
    <property type="project" value="UniProtKB-UniRule"/>
</dbReference>
<keyword evidence="4 8" id="KW-0813">Transport</keyword>
<evidence type="ECO:0000256" key="6">
    <source>
        <dbReference type="ARBA" id="ARBA00022643"/>
    </source>
</evidence>
<dbReference type="PROSITE" id="PS50902">
    <property type="entry name" value="FLAVODOXIN_LIKE"/>
    <property type="match status" value="1"/>
</dbReference>
<dbReference type="NCBIfam" id="TIGR01753">
    <property type="entry name" value="flav_short"/>
    <property type="match status" value="1"/>
</dbReference>
<name>B1YF15_EXIS2</name>
<comment type="cofactor">
    <cofactor evidence="1 8">
        <name>FMN</name>
        <dbReference type="ChEBI" id="CHEBI:58210"/>
    </cofactor>
</comment>
<evidence type="ECO:0000256" key="3">
    <source>
        <dbReference type="ARBA" id="ARBA00005267"/>
    </source>
</evidence>
<sequence length="154" mass="17105">MIQMNVMIGFVSMSGNTEDIVHLLQSELEQKGCIVHIQELDRLYPSDFSQYDAVLLGSYTWGDGDLPYEAEDFLEDLADSDLNGLAAASFGSGDRDYPKYCAAVDLLEQTLQSAGATITAPGLKIEFDPDTPEKQTACRLFAEEFFERAQRLYA</sequence>
<dbReference type="InterPro" id="IPR010087">
    <property type="entry name" value="Flav_short"/>
</dbReference>
<dbReference type="GO" id="GO:0009055">
    <property type="term" value="F:electron transfer activity"/>
    <property type="evidence" value="ECO:0007669"/>
    <property type="project" value="UniProtKB-UniRule"/>
</dbReference>
<evidence type="ECO:0000256" key="8">
    <source>
        <dbReference type="RuleBase" id="RU367037"/>
    </source>
</evidence>
<evidence type="ECO:0000259" key="9">
    <source>
        <dbReference type="PROSITE" id="PS50902"/>
    </source>
</evidence>
<dbReference type="EMBL" id="CP001022">
    <property type="protein sequence ID" value="ACB62239.1"/>
    <property type="molecule type" value="Genomic_DNA"/>
</dbReference>
<gene>
    <name evidence="10" type="ordered locus">Exig_2793</name>
</gene>
<keyword evidence="7 8" id="KW-0249">Electron transport</keyword>
<keyword evidence="11" id="KW-1185">Reference proteome</keyword>
<dbReference type="Proteomes" id="UP000001681">
    <property type="component" value="Chromosome"/>
</dbReference>
<dbReference type="GO" id="GO:0016651">
    <property type="term" value="F:oxidoreductase activity, acting on NAD(P)H"/>
    <property type="evidence" value="ECO:0007669"/>
    <property type="project" value="UniProtKB-ARBA"/>
</dbReference>
<dbReference type="InterPro" id="IPR029039">
    <property type="entry name" value="Flavoprotein-like_sf"/>
</dbReference>
<dbReference type="Pfam" id="PF00258">
    <property type="entry name" value="Flavodoxin_1"/>
    <property type="match status" value="1"/>
</dbReference>
<comment type="similarity">
    <text evidence="3 8">Belongs to the flavodoxin family.</text>
</comment>
<reference evidence="10 11" key="2">
    <citation type="journal article" date="2008" name="BMC Genomics">
        <title>Architecture of thermal adaptation in an Exiguobacterium sibiricum strain isolated from 3 million year old permafrost: a genome and transcriptome approach.</title>
        <authorList>
            <person name="Rodrigues D.F."/>
            <person name="Ivanova N."/>
            <person name="He Z."/>
            <person name="Huebner M."/>
            <person name="Zhou J."/>
            <person name="Tiedje J.M."/>
        </authorList>
    </citation>
    <scope>NUCLEOTIDE SEQUENCE [LARGE SCALE GENOMIC DNA]</scope>
    <source>
        <strain evidence="11">DSM 17290 / CIP 109462 / JCM 13490 / 255-15</strain>
    </source>
</reference>
<evidence type="ECO:0000256" key="1">
    <source>
        <dbReference type="ARBA" id="ARBA00001917"/>
    </source>
</evidence>
<protein>
    <recommendedName>
        <fullName evidence="8">Flavodoxin</fullName>
    </recommendedName>
</protein>
<evidence type="ECO:0000256" key="4">
    <source>
        <dbReference type="ARBA" id="ARBA00022448"/>
    </source>
</evidence>
<dbReference type="AlphaFoldDB" id="B1YF15"/>
<evidence type="ECO:0000256" key="2">
    <source>
        <dbReference type="ARBA" id="ARBA00003297"/>
    </source>
</evidence>
<dbReference type="HOGENOM" id="CLU_051402_4_2_9"/>
<dbReference type="eggNOG" id="COG0716">
    <property type="taxonomic scope" value="Bacteria"/>
</dbReference>
<proteinExistence type="inferred from homology"/>
<dbReference type="NCBIfam" id="NF005216">
    <property type="entry name" value="PRK06703.1"/>
    <property type="match status" value="1"/>
</dbReference>
<dbReference type="SUPFAM" id="SSF52218">
    <property type="entry name" value="Flavoproteins"/>
    <property type="match status" value="1"/>
</dbReference>
<dbReference type="InterPro" id="IPR008254">
    <property type="entry name" value="Flavodoxin/NO_synth"/>
</dbReference>